<evidence type="ECO:0000256" key="1">
    <source>
        <dbReference type="SAM" id="Phobius"/>
    </source>
</evidence>
<keyword evidence="3" id="KW-1185">Reference proteome</keyword>
<gene>
    <name evidence="2" type="ORF">ACFSKW_45615</name>
</gene>
<keyword evidence="1" id="KW-0812">Transmembrane</keyword>
<dbReference type="EMBL" id="JBHUFV010000074">
    <property type="protein sequence ID" value="MFD1938765.1"/>
    <property type="molecule type" value="Genomic_DNA"/>
</dbReference>
<dbReference type="Proteomes" id="UP001597368">
    <property type="component" value="Unassembled WGS sequence"/>
</dbReference>
<accession>A0ABW4TA02</accession>
<sequence length="59" mass="5886">MVIAAPPVMRVPRPAAWWIIPVIVLVGAVVGGTLWWLLADPALTAPTPGSAGAGSAAGD</sequence>
<evidence type="ECO:0000313" key="2">
    <source>
        <dbReference type="EMBL" id="MFD1938765.1"/>
    </source>
</evidence>
<protein>
    <submittedName>
        <fullName evidence="2">Uncharacterized protein</fullName>
    </submittedName>
</protein>
<comment type="caution">
    <text evidence="2">The sequence shown here is derived from an EMBL/GenBank/DDBJ whole genome shotgun (WGS) entry which is preliminary data.</text>
</comment>
<organism evidence="2 3">
    <name type="scientific">Nonomuraea mangrovi</name>
    <dbReference type="NCBI Taxonomy" id="2316207"/>
    <lineage>
        <taxon>Bacteria</taxon>
        <taxon>Bacillati</taxon>
        <taxon>Actinomycetota</taxon>
        <taxon>Actinomycetes</taxon>
        <taxon>Streptosporangiales</taxon>
        <taxon>Streptosporangiaceae</taxon>
        <taxon>Nonomuraea</taxon>
    </lineage>
</organism>
<reference evidence="3" key="1">
    <citation type="journal article" date="2019" name="Int. J. Syst. Evol. Microbiol.">
        <title>The Global Catalogue of Microorganisms (GCM) 10K type strain sequencing project: providing services to taxonomists for standard genome sequencing and annotation.</title>
        <authorList>
            <consortium name="The Broad Institute Genomics Platform"/>
            <consortium name="The Broad Institute Genome Sequencing Center for Infectious Disease"/>
            <person name="Wu L."/>
            <person name="Ma J."/>
        </authorList>
    </citation>
    <scope>NUCLEOTIDE SEQUENCE [LARGE SCALE GENOMIC DNA]</scope>
    <source>
        <strain evidence="3">ICMP 6774ER</strain>
    </source>
</reference>
<name>A0ABW4TA02_9ACTN</name>
<proteinExistence type="predicted"/>
<feature type="transmembrane region" description="Helical" evidence="1">
    <location>
        <begin position="15"/>
        <end position="38"/>
    </location>
</feature>
<evidence type="ECO:0000313" key="3">
    <source>
        <dbReference type="Proteomes" id="UP001597368"/>
    </source>
</evidence>
<keyword evidence="1" id="KW-0472">Membrane</keyword>
<keyword evidence="1" id="KW-1133">Transmembrane helix</keyword>